<comment type="caution">
    <text evidence="2">The sequence shown here is derived from an EMBL/GenBank/DDBJ whole genome shotgun (WGS) entry which is preliminary data.</text>
</comment>
<organism evidence="2 3">
    <name type="scientific">Colletotrichum kahawae</name>
    <name type="common">Coffee berry disease fungus</name>
    <dbReference type="NCBI Taxonomy" id="34407"/>
    <lineage>
        <taxon>Eukaryota</taxon>
        <taxon>Fungi</taxon>
        <taxon>Dikarya</taxon>
        <taxon>Ascomycota</taxon>
        <taxon>Pezizomycotina</taxon>
        <taxon>Sordariomycetes</taxon>
        <taxon>Hypocreomycetidae</taxon>
        <taxon>Glomerellales</taxon>
        <taxon>Glomerellaceae</taxon>
        <taxon>Colletotrichum</taxon>
        <taxon>Colletotrichum gloeosporioides species complex</taxon>
    </lineage>
</organism>
<gene>
    <name evidence="2" type="ORF">CKAH01_10155</name>
</gene>
<dbReference type="Proteomes" id="UP001281614">
    <property type="component" value="Unassembled WGS sequence"/>
</dbReference>
<feature type="region of interest" description="Disordered" evidence="1">
    <location>
        <begin position="1"/>
        <end position="21"/>
    </location>
</feature>
<evidence type="ECO:0000313" key="3">
    <source>
        <dbReference type="Proteomes" id="UP001281614"/>
    </source>
</evidence>
<proteinExistence type="predicted"/>
<sequence length="160" mass="17835">MPGVRTPHQPTGHTSGTKRRQRLSFNVWLSQNPRLSLVPCGNEPQISSVDSLKDELQFMNNAGPGALMEGPLLWTIDFMLALVLKYRPPQPRLEFDHGKHLKDKPSETQARRSHIIRHQLIGPSLDFHLADPRDAQLGVNADATVSAVHRGALRSRSDAL</sequence>
<protein>
    <submittedName>
        <fullName evidence="2">Uncharacterized protein</fullName>
    </submittedName>
</protein>
<evidence type="ECO:0000256" key="1">
    <source>
        <dbReference type="SAM" id="MobiDB-lite"/>
    </source>
</evidence>
<dbReference type="EMBL" id="VYYT01000777">
    <property type="protein sequence ID" value="KAK2729472.1"/>
    <property type="molecule type" value="Genomic_DNA"/>
</dbReference>
<keyword evidence="3" id="KW-1185">Reference proteome</keyword>
<dbReference type="AlphaFoldDB" id="A0AAD9XZ27"/>
<name>A0AAD9XZ27_COLKA</name>
<evidence type="ECO:0000313" key="2">
    <source>
        <dbReference type="EMBL" id="KAK2729472.1"/>
    </source>
</evidence>
<accession>A0AAD9XZ27</accession>
<reference evidence="2" key="1">
    <citation type="submission" date="2023-02" db="EMBL/GenBank/DDBJ databases">
        <title>Colletotrichum kahawae CIFC_Que2 genome sequencing and assembly.</title>
        <authorList>
            <person name="Baroncelli R."/>
        </authorList>
    </citation>
    <scope>NUCLEOTIDE SEQUENCE</scope>
    <source>
        <strain evidence="2">CIFC_Que2</strain>
    </source>
</reference>